<reference evidence="4 5" key="1">
    <citation type="journal article" date="2017" name="PLoS Biol.">
        <title>The sea cucumber genome provides insights into morphological evolution and visceral regeneration.</title>
        <authorList>
            <person name="Zhang X."/>
            <person name="Sun L."/>
            <person name="Yuan J."/>
            <person name="Sun Y."/>
            <person name="Gao Y."/>
            <person name="Zhang L."/>
            <person name="Li S."/>
            <person name="Dai H."/>
            <person name="Hamel J.F."/>
            <person name="Liu C."/>
            <person name="Yu Y."/>
            <person name="Liu S."/>
            <person name="Lin W."/>
            <person name="Guo K."/>
            <person name="Jin S."/>
            <person name="Xu P."/>
            <person name="Storey K.B."/>
            <person name="Huan P."/>
            <person name="Zhang T."/>
            <person name="Zhou Y."/>
            <person name="Zhang J."/>
            <person name="Lin C."/>
            <person name="Li X."/>
            <person name="Xing L."/>
            <person name="Huo D."/>
            <person name="Sun M."/>
            <person name="Wang L."/>
            <person name="Mercier A."/>
            <person name="Li F."/>
            <person name="Yang H."/>
            <person name="Xiang J."/>
        </authorList>
    </citation>
    <scope>NUCLEOTIDE SEQUENCE [LARGE SCALE GENOMIC DNA]</scope>
    <source>
        <strain evidence="4">Shaxun</strain>
        <tissue evidence="4">Muscle</tissue>
    </source>
</reference>
<feature type="chain" id="PRO_5013741942" description="Immunoglobulin subtype domain-containing protein" evidence="3">
    <location>
        <begin position="22"/>
        <end position="365"/>
    </location>
</feature>
<feature type="transmembrane region" description="Helical" evidence="2">
    <location>
        <begin position="274"/>
        <end position="296"/>
    </location>
</feature>
<gene>
    <name evidence="4" type="ORF">BSL78_29000</name>
</gene>
<proteinExistence type="predicted"/>
<keyword evidence="2" id="KW-0812">Transmembrane</keyword>
<keyword evidence="2" id="KW-0472">Membrane</keyword>
<evidence type="ECO:0000313" key="5">
    <source>
        <dbReference type="Proteomes" id="UP000230750"/>
    </source>
</evidence>
<evidence type="ECO:0000256" key="2">
    <source>
        <dbReference type="SAM" id="Phobius"/>
    </source>
</evidence>
<protein>
    <recommendedName>
        <fullName evidence="6">Immunoglobulin subtype domain-containing protein</fullName>
    </recommendedName>
</protein>
<organism evidence="4 5">
    <name type="scientific">Stichopus japonicus</name>
    <name type="common">Sea cucumber</name>
    <dbReference type="NCBI Taxonomy" id="307972"/>
    <lineage>
        <taxon>Eukaryota</taxon>
        <taxon>Metazoa</taxon>
        <taxon>Echinodermata</taxon>
        <taxon>Eleutherozoa</taxon>
        <taxon>Echinozoa</taxon>
        <taxon>Holothuroidea</taxon>
        <taxon>Aspidochirotacea</taxon>
        <taxon>Aspidochirotida</taxon>
        <taxon>Stichopodidae</taxon>
        <taxon>Apostichopus</taxon>
    </lineage>
</organism>
<keyword evidence="5" id="KW-1185">Reference proteome</keyword>
<dbReference type="AlphaFoldDB" id="A0A2G8JEK0"/>
<name>A0A2G8JEK0_STIJA</name>
<dbReference type="InterPro" id="IPR036179">
    <property type="entry name" value="Ig-like_dom_sf"/>
</dbReference>
<evidence type="ECO:0008006" key="6">
    <source>
        <dbReference type="Google" id="ProtNLM"/>
    </source>
</evidence>
<feature type="region of interest" description="Disordered" evidence="1">
    <location>
        <begin position="226"/>
        <end position="247"/>
    </location>
</feature>
<feature type="signal peptide" evidence="3">
    <location>
        <begin position="1"/>
        <end position="21"/>
    </location>
</feature>
<dbReference type="InterPro" id="IPR013783">
    <property type="entry name" value="Ig-like_fold"/>
</dbReference>
<sequence length="365" mass="40506">MIRSGFQTSFILGFVLCLANGDESCDGYSHKKDSEFVNRLLGQDITLSCDLKSNCGRATWAFRTSPVKYLYAGSCPNCGESFSVSDIISGDIMNTSLHMNNINESFAGIYDCNCQYGNQTDRVKCFNIQIKNASCQVELTQNDKAKVFHNSSGSQHDEAVRTVNVNTDDNITVRCINDAAKLNTNCKNKSGLLKVKKSEYRCWISCRINNLCKTRIILSVISSTTNSPSTSMTTEEEVTRRNSSLTSTLSPDDGITAIVSTTYSGKKITMPATMMFVVILAAFVVILIFIVLVLSLKILKGKRKRSAEKEEWINPIYEGFEEGKERDGTTKDEISIIASQPDQETLDEGVYHYVVTSNNNPIHES</sequence>
<dbReference type="Proteomes" id="UP000230750">
    <property type="component" value="Unassembled WGS sequence"/>
</dbReference>
<keyword evidence="2" id="KW-1133">Transmembrane helix</keyword>
<evidence type="ECO:0000256" key="3">
    <source>
        <dbReference type="SAM" id="SignalP"/>
    </source>
</evidence>
<comment type="caution">
    <text evidence="4">The sequence shown here is derived from an EMBL/GenBank/DDBJ whole genome shotgun (WGS) entry which is preliminary data.</text>
</comment>
<dbReference type="Gene3D" id="2.60.40.10">
    <property type="entry name" value="Immunoglobulins"/>
    <property type="match status" value="1"/>
</dbReference>
<evidence type="ECO:0000256" key="1">
    <source>
        <dbReference type="SAM" id="MobiDB-lite"/>
    </source>
</evidence>
<accession>A0A2G8JEK0</accession>
<evidence type="ECO:0000313" key="4">
    <source>
        <dbReference type="EMBL" id="PIK34178.1"/>
    </source>
</evidence>
<keyword evidence="3" id="KW-0732">Signal</keyword>
<dbReference type="SUPFAM" id="SSF48726">
    <property type="entry name" value="Immunoglobulin"/>
    <property type="match status" value="1"/>
</dbReference>
<dbReference type="EMBL" id="MRZV01002258">
    <property type="protein sequence ID" value="PIK34178.1"/>
    <property type="molecule type" value="Genomic_DNA"/>
</dbReference>